<evidence type="ECO:0000313" key="2">
    <source>
        <dbReference type="EMBL" id="KAJ1374614.1"/>
    </source>
</evidence>
<sequence length="97" mass="11285">MRTCQWALRRIGASSLLRRIEDSRNDDPNKAHFMAGFEYSSELQVGVHISLRVSKARKSCLFTTMNRCQKSFFLNTLFSGIILHALRSLTKFRYILK</sequence>
<gene>
    <name evidence="2" type="ORF">KIN20_037330</name>
</gene>
<keyword evidence="1" id="KW-0472">Membrane</keyword>
<proteinExistence type="predicted"/>
<evidence type="ECO:0000256" key="1">
    <source>
        <dbReference type="SAM" id="Phobius"/>
    </source>
</evidence>
<feature type="transmembrane region" description="Helical" evidence="1">
    <location>
        <begin position="72"/>
        <end position="90"/>
    </location>
</feature>
<accession>A0AAD5WL35</accession>
<dbReference type="AlphaFoldDB" id="A0AAD5WL35"/>
<keyword evidence="1" id="KW-1133">Transmembrane helix</keyword>
<comment type="caution">
    <text evidence="2">The sequence shown here is derived from an EMBL/GenBank/DDBJ whole genome shotgun (WGS) entry which is preliminary data.</text>
</comment>
<reference evidence="2" key="1">
    <citation type="submission" date="2021-06" db="EMBL/GenBank/DDBJ databases">
        <title>Parelaphostrongylus tenuis whole genome reference sequence.</title>
        <authorList>
            <person name="Garwood T.J."/>
            <person name="Larsen P.A."/>
            <person name="Fountain-Jones N.M."/>
            <person name="Garbe J.R."/>
            <person name="Macchietto M.G."/>
            <person name="Kania S.A."/>
            <person name="Gerhold R.W."/>
            <person name="Richards J.E."/>
            <person name="Wolf T.M."/>
        </authorList>
    </citation>
    <scope>NUCLEOTIDE SEQUENCE</scope>
    <source>
        <strain evidence="2">MNPRO001-30</strain>
        <tissue evidence="2">Meninges</tissue>
    </source>
</reference>
<protein>
    <submittedName>
        <fullName evidence="2">Uncharacterized protein</fullName>
    </submittedName>
</protein>
<organism evidence="2 3">
    <name type="scientific">Parelaphostrongylus tenuis</name>
    <name type="common">Meningeal worm</name>
    <dbReference type="NCBI Taxonomy" id="148309"/>
    <lineage>
        <taxon>Eukaryota</taxon>
        <taxon>Metazoa</taxon>
        <taxon>Ecdysozoa</taxon>
        <taxon>Nematoda</taxon>
        <taxon>Chromadorea</taxon>
        <taxon>Rhabditida</taxon>
        <taxon>Rhabditina</taxon>
        <taxon>Rhabditomorpha</taxon>
        <taxon>Strongyloidea</taxon>
        <taxon>Metastrongylidae</taxon>
        <taxon>Parelaphostrongylus</taxon>
    </lineage>
</organism>
<keyword evidence="1" id="KW-0812">Transmembrane</keyword>
<evidence type="ECO:0000313" key="3">
    <source>
        <dbReference type="Proteomes" id="UP001196413"/>
    </source>
</evidence>
<dbReference type="Proteomes" id="UP001196413">
    <property type="component" value="Unassembled WGS sequence"/>
</dbReference>
<dbReference type="EMBL" id="JAHQIW010007472">
    <property type="protein sequence ID" value="KAJ1374614.1"/>
    <property type="molecule type" value="Genomic_DNA"/>
</dbReference>
<keyword evidence="3" id="KW-1185">Reference proteome</keyword>
<name>A0AAD5WL35_PARTN</name>